<dbReference type="InterPro" id="IPR050807">
    <property type="entry name" value="TransReg_Diox_bact_type"/>
</dbReference>
<organism evidence="3 4">
    <name type="scientific">Parablautia intestinalis</name>
    <dbReference type="NCBI Taxonomy" id="2320100"/>
    <lineage>
        <taxon>Bacteria</taxon>
        <taxon>Bacillati</taxon>
        <taxon>Bacillota</taxon>
        <taxon>Clostridia</taxon>
        <taxon>Lachnospirales</taxon>
        <taxon>Lachnospiraceae</taxon>
        <taxon>Parablautia</taxon>
    </lineage>
</organism>
<dbReference type="Pfam" id="PF01381">
    <property type="entry name" value="HTH_3"/>
    <property type="match status" value="1"/>
</dbReference>
<dbReference type="SMART" id="SM00530">
    <property type="entry name" value="HTH_XRE"/>
    <property type="match status" value="1"/>
</dbReference>
<dbReference type="GO" id="GO:0003700">
    <property type="term" value="F:DNA-binding transcription factor activity"/>
    <property type="evidence" value="ECO:0007669"/>
    <property type="project" value="TreeGrafter"/>
</dbReference>
<reference evidence="3 4" key="1">
    <citation type="submission" date="2018-09" db="EMBL/GenBank/DDBJ databases">
        <title>Murine metabolic-syndrome-specific gut microbial biobank.</title>
        <authorList>
            <person name="Liu C."/>
        </authorList>
    </citation>
    <scope>NUCLEOTIDE SEQUENCE [LARGE SCALE GENOMIC DNA]</scope>
    <source>
        <strain evidence="3 4">0.1xD8-82</strain>
    </source>
</reference>
<dbReference type="CDD" id="cd00093">
    <property type="entry name" value="HTH_XRE"/>
    <property type="match status" value="1"/>
</dbReference>
<feature type="domain" description="HTH cro/C1-type" evidence="2">
    <location>
        <begin position="11"/>
        <end position="65"/>
    </location>
</feature>
<dbReference type="Gene3D" id="1.10.260.40">
    <property type="entry name" value="lambda repressor-like DNA-binding domains"/>
    <property type="match status" value="1"/>
</dbReference>
<dbReference type="PANTHER" id="PTHR46797">
    <property type="entry name" value="HTH-TYPE TRANSCRIPTIONAL REGULATOR"/>
    <property type="match status" value="1"/>
</dbReference>
<dbReference type="InterPro" id="IPR001387">
    <property type="entry name" value="Cro/C1-type_HTH"/>
</dbReference>
<keyword evidence="4" id="KW-1185">Reference proteome</keyword>
<evidence type="ECO:0000256" key="1">
    <source>
        <dbReference type="ARBA" id="ARBA00023125"/>
    </source>
</evidence>
<sequence length="111" mass="12256">MGISMDLGELIKKLRTERGITRNELAEQAGVSLSHLEKIEAGLRNPGMGTFVKIMVILDINISLQGVGTTIQEKCVLIVRDILMGSTEDEAKYLAKMVECMAENLTMLMRS</sequence>
<comment type="caution">
    <text evidence="3">The sequence shown here is derived from an EMBL/GenBank/DDBJ whole genome shotgun (WGS) entry which is preliminary data.</text>
</comment>
<dbReference type="SUPFAM" id="SSF47413">
    <property type="entry name" value="lambda repressor-like DNA-binding domains"/>
    <property type="match status" value="1"/>
</dbReference>
<evidence type="ECO:0000313" key="3">
    <source>
        <dbReference type="EMBL" id="RKI88197.1"/>
    </source>
</evidence>
<dbReference type="PANTHER" id="PTHR46797:SF1">
    <property type="entry name" value="METHYLPHOSPHONATE SYNTHASE"/>
    <property type="match status" value="1"/>
</dbReference>
<name>A0A3A9A9Z2_9FIRM</name>
<dbReference type="EMBL" id="RAYQ01000030">
    <property type="protein sequence ID" value="RKI88197.1"/>
    <property type="molecule type" value="Genomic_DNA"/>
</dbReference>
<dbReference type="GO" id="GO:0005829">
    <property type="term" value="C:cytosol"/>
    <property type="evidence" value="ECO:0007669"/>
    <property type="project" value="TreeGrafter"/>
</dbReference>
<accession>A0A3A9A9Z2</accession>
<proteinExistence type="predicted"/>
<dbReference type="PROSITE" id="PS50943">
    <property type="entry name" value="HTH_CROC1"/>
    <property type="match status" value="1"/>
</dbReference>
<dbReference type="AlphaFoldDB" id="A0A3A9A9Z2"/>
<protein>
    <submittedName>
        <fullName evidence="3">XRE family transcriptional regulator</fullName>
    </submittedName>
</protein>
<evidence type="ECO:0000259" key="2">
    <source>
        <dbReference type="PROSITE" id="PS50943"/>
    </source>
</evidence>
<gene>
    <name evidence="3" type="ORF">D7V94_19665</name>
</gene>
<evidence type="ECO:0000313" key="4">
    <source>
        <dbReference type="Proteomes" id="UP000280696"/>
    </source>
</evidence>
<dbReference type="OrthoDB" id="371153at2"/>
<dbReference type="GO" id="GO:0003677">
    <property type="term" value="F:DNA binding"/>
    <property type="evidence" value="ECO:0007669"/>
    <property type="project" value="UniProtKB-KW"/>
</dbReference>
<keyword evidence="1" id="KW-0238">DNA-binding</keyword>
<dbReference type="RefSeq" id="WP_120472012.1">
    <property type="nucleotide sequence ID" value="NZ_RAYQ01000030.1"/>
</dbReference>
<dbReference type="InterPro" id="IPR010982">
    <property type="entry name" value="Lambda_DNA-bd_dom_sf"/>
</dbReference>
<dbReference type="Proteomes" id="UP000280696">
    <property type="component" value="Unassembled WGS sequence"/>
</dbReference>